<dbReference type="Pfam" id="PF22613">
    <property type="entry name" value="Transketolase_C_1"/>
    <property type="match status" value="1"/>
</dbReference>
<dbReference type="SUPFAM" id="SSF52518">
    <property type="entry name" value="Thiamin diphosphate-binding fold (THDP-binding)"/>
    <property type="match status" value="1"/>
</dbReference>
<evidence type="ECO:0000259" key="6">
    <source>
        <dbReference type="Pfam" id="PF00456"/>
    </source>
</evidence>
<sequence>MLGCVASLSCTLQLDNLVVIYDHNQVTCDSPLDWINTEDVNAKVRASGWHVIDVSERSYDVQAVVSALKLASTAKGQPVFINIRTVIGLGTEVAGTFKAHHGVFDKISVEKSKRLTGQDPSVTHTIPEASLAYSRERKTFGKSLEAKWNSLVSNYSAAHPDVAQALDRTRKGDNGTDLLSLGRDPVGPVPATSRFGVAKGAYVVSDEPNAKLTLASCGTNLHYAVAVAEALTAEGIATRIVSAPSFDHFDKQEQSYHDSVFPRDGTPIISVEEYIATTWARYVTASIGMTGYGYSASNPSNYEHFGLDTKGIVAKVRKCMDELDGEYARIAGWRQL</sequence>
<accession>A0ABR1HLY2</accession>
<dbReference type="Proteomes" id="UP001498421">
    <property type="component" value="Unassembled WGS sequence"/>
</dbReference>
<dbReference type="Gene3D" id="3.40.50.970">
    <property type="match status" value="1"/>
</dbReference>
<feature type="domain" description="Transketolase N-terminal" evidence="6">
    <location>
        <begin position="6"/>
        <end position="172"/>
    </location>
</feature>
<dbReference type="InterPro" id="IPR009014">
    <property type="entry name" value="Transketo_C/PFOR_II"/>
</dbReference>
<comment type="cofactor">
    <cofactor evidence="1">
        <name>thiamine diphosphate</name>
        <dbReference type="ChEBI" id="CHEBI:58937"/>
    </cofactor>
</comment>
<evidence type="ECO:0000256" key="4">
    <source>
        <dbReference type="ARBA" id="ARBA00022842"/>
    </source>
</evidence>
<feature type="domain" description="Transketolase-like C-terminal" evidence="7">
    <location>
        <begin position="200"/>
        <end position="308"/>
    </location>
</feature>
<evidence type="ECO:0000256" key="1">
    <source>
        <dbReference type="ARBA" id="ARBA00001964"/>
    </source>
</evidence>
<gene>
    <name evidence="8" type="ORF">QQZ08_009758</name>
</gene>
<keyword evidence="5" id="KW-0786">Thiamine pyrophosphate</keyword>
<dbReference type="InterPro" id="IPR029061">
    <property type="entry name" value="THDP-binding"/>
</dbReference>
<evidence type="ECO:0000313" key="8">
    <source>
        <dbReference type="EMBL" id="KAK7421880.1"/>
    </source>
</evidence>
<dbReference type="InterPro" id="IPR055152">
    <property type="entry name" value="Transketolase-like_C_2"/>
</dbReference>
<dbReference type="SUPFAM" id="SSF52922">
    <property type="entry name" value="TK C-terminal domain-like"/>
    <property type="match status" value="1"/>
</dbReference>
<evidence type="ECO:0000313" key="9">
    <source>
        <dbReference type="Proteomes" id="UP001498421"/>
    </source>
</evidence>
<evidence type="ECO:0000256" key="2">
    <source>
        <dbReference type="ARBA" id="ARBA00022679"/>
    </source>
</evidence>
<keyword evidence="2" id="KW-0808">Transferase</keyword>
<keyword evidence="4" id="KW-0460">Magnesium</keyword>
<comment type="caution">
    <text evidence="8">The sequence shown here is derived from an EMBL/GenBank/DDBJ whole genome shotgun (WGS) entry which is preliminary data.</text>
</comment>
<keyword evidence="9" id="KW-1185">Reference proteome</keyword>
<dbReference type="PANTHER" id="PTHR43522:SF6">
    <property type="entry name" value="TRANSKETOLASE-LIKE PYRIMIDINE-BINDING DOMAIN-CONTAINING PROTEIN-RELATED"/>
    <property type="match status" value="1"/>
</dbReference>
<evidence type="ECO:0000256" key="5">
    <source>
        <dbReference type="ARBA" id="ARBA00023052"/>
    </source>
</evidence>
<keyword evidence="3" id="KW-0479">Metal-binding</keyword>
<evidence type="ECO:0000259" key="7">
    <source>
        <dbReference type="Pfam" id="PF22613"/>
    </source>
</evidence>
<evidence type="ECO:0008006" key="10">
    <source>
        <dbReference type="Google" id="ProtNLM"/>
    </source>
</evidence>
<dbReference type="Pfam" id="PF00456">
    <property type="entry name" value="Transketolase_N"/>
    <property type="match status" value="1"/>
</dbReference>
<proteinExistence type="predicted"/>
<dbReference type="InterPro" id="IPR005474">
    <property type="entry name" value="Transketolase_N"/>
</dbReference>
<protein>
    <recommendedName>
        <fullName evidence="10">Transketolase</fullName>
    </recommendedName>
</protein>
<organism evidence="8 9">
    <name type="scientific">Neonectria magnoliae</name>
    <dbReference type="NCBI Taxonomy" id="2732573"/>
    <lineage>
        <taxon>Eukaryota</taxon>
        <taxon>Fungi</taxon>
        <taxon>Dikarya</taxon>
        <taxon>Ascomycota</taxon>
        <taxon>Pezizomycotina</taxon>
        <taxon>Sordariomycetes</taxon>
        <taxon>Hypocreomycetidae</taxon>
        <taxon>Hypocreales</taxon>
        <taxon>Nectriaceae</taxon>
        <taxon>Neonectria</taxon>
    </lineage>
</organism>
<reference evidence="8 9" key="1">
    <citation type="journal article" date="2025" name="Microbiol. Resour. Announc.">
        <title>Draft genome sequences for Neonectria magnoliae and Neonectria punicea, canker pathogens of Liriodendron tulipifera and Acer saccharum in West Virginia.</title>
        <authorList>
            <person name="Petronek H.M."/>
            <person name="Kasson M.T."/>
            <person name="Metheny A.M."/>
            <person name="Stauder C.M."/>
            <person name="Lovett B."/>
            <person name="Lynch S.C."/>
            <person name="Garnas J.R."/>
            <person name="Kasson L.R."/>
            <person name="Stajich J.E."/>
        </authorList>
    </citation>
    <scope>NUCLEOTIDE SEQUENCE [LARGE SCALE GENOMIC DNA]</scope>
    <source>
        <strain evidence="8 9">NRRL 64651</strain>
    </source>
</reference>
<name>A0ABR1HLY2_9HYPO</name>
<dbReference type="Gene3D" id="3.40.50.920">
    <property type="match status" value="1"/>
</dbReference>
<dbReference type="InterPro" id="IPR033247">
    <property type="entry name" value="Transketolase_fam"/>
</dbReference>
<dbReference type="PANTHER" id="PTHR43522">
    <property type="entry name" value="TRANSKETOLASE"/>
    <property type="match status" value="1"/>
</dbReference>
<evidence type="ECO:0000256" key="3">
    <source>
        <dbReference type="ARBA" id="ARBA00022723"/>
    </source>
</evidence>
<dbReference type="EMBL" id="JAZAVK010000115">
    <property type="protein sequence ID" value="KAK7421880.1"/>
    <property type="molecule type" value="Genomic_DNA"/>
</dbReference>